<dbReference type="GO" id="GO:0008168">
    <property type="term" value="F:methyltransferase activity"/>
    <property type="evidence" value="ECO:0007669"/>
    <property type="project" value="UniProtKB-KW"/>
</dbReference>
<name>A0ABQ3I4V2_9BACT</name>
<organism evidence="3 4">
    <name type="scientific">Roseivirga thermotolerans</name>
    <dbReference type="NCBI Taxonomy" id="1758176"/>
    <lineage>
        <taxon>Bacteria</taxon>
        <taxon>Pseudomonadati</taxon>
        <taxon>Bacteroidota</taxon>
        <taxon>Cytophagia</taxon>
        <taxon>Cytophagales</taxon>
        <taxon>Roseivirgaceae</taxon>
        <taxon>Roseivirga</taxon>
    </lineage>
</organism>
<dbReference type="InterPro" id="IPR050447">
    <property type="entry name" value="Erg6_SMT_methyltransf"/>
</dbReference>
<evidence type="ECO:0000259" key="2">
    <source>
        <dbReference type="Pfam" id="PF08241"/>
    </source>
</evidence>
<dbReference type="PANTHER" id="PTHR44068">
    <property type="entry name" value="ZGC:194242"/>
    <property type="match status" value="1"/>
</dbReference>
<sequence length="224" mass="26418">MRGNNVECPICEIKYRKFLPYGRLNPRPNALCPDSLSLERHRLMWLYLKERTSFFNAPHKLLHIAPELCFIDRFKSMENLEYTTADLESPLADVKMDVHDIPFEDNTFDVVFCNHVMEHVEDDIKAMSEIHRVLKKGGWAIIQSPQDYSRSTTLEDPNITDPKEREKVYWQADHVRLYGLDYGQRLQKAGFTVKEDRFVMELPNEMVRRYALPANEIIYFCAKN</sequence>
<dbReference type="PANTHER" id="PTHR44068:SF11">
    <property type="entry name" value="GERANYL DIPHOSPHATE 2-C-METHYLTRANSFERASE"/>
    <property type="match status" value="1"/>
</dbReference>
<comment type="caution">
    <text evidence="3">The sequence shown here is derived from an EMBL/GenBank/DDBJ whole genome shotgun (WGS) entry which is preliminary data.</text>
</comment>
<accession>A0ABQ3I4V2</accession>
<reference evidence="4" key="1">
    <citation type="journal article" date="2019" name="Int. J. Syst. Evol. Microbiol.">
        <title>The Global Catalogue of Microorganisms (GCM) 10K type strain sequencing project: providing services to taxonomists for standard genome sequencing and annotation.</title>
        <authorList>
            <consortium name="The Broad Institute Genomics Platform"/>
            <consortium name="The Broad Institute Genome Sequencing Center for Infectious Disease"/>
            <person name="Wu L."/>
            <person name="Ma J."/>
        </authorList>
    </citation>
    <scope>NUCLEOTIDE SEQUENCE [LARGE SCALE GENOMIC DNA]</scope>
    <source>
        <strain evidence="4">CGMCC 1.15111</strain>
    </source>
</reference>
<evidence type="ECO:0000313" key="3">
    <source>
        <dbReference type="EMBL" id="GHE64709.1"/>
    </source>
</evidence>
<dbReference type="InterPro" id="IPR013216">
    <property type="entry name" value="Methyltransf_11"/>
</dbReference>
<dbReference type="Pfam" id="PF08241">
    <property type="entry name" value="Methyltransf_11"/>
    <property type="match status" value="1"/>
</dbReference>
<evidence type="ECO:0000256" key="1">
    <source>
        <dbReference type="ARBA" id="ARBA00022679"/>
    </source>
</evidence>
<keyword evidence="1" id="KW-0808">Transferase</keyword>
<proteinExistence type="predicted"/>
<keyword evidence="4" id="KW-1185">Reference proteome</keyword>
<gene>
    <name evidence="3" type="ORF">GCM10011340_19600</name>
</gene>
<dbReference type="Proteomes" id="UP000658258">
    <property type="component" value="Unassembled WGS sequence"/>
</dbReference>
<dbReference type="EMBL" id="BNAG01000003">
    <property type="protein sequence ID" value="GHE64709.1"/>
    <property type="molecule type" value="Genomic_DNA"/>
</dbReference>
<dbReference type="GO" id="GO:0032259">
    <property type="term" value="P:methylation"/>
    <property type="evidence" value="ECO:0007669"/>
    <property type="project" value="UniProtKB-KW"/>
</dbReference>
<feature type="domain" description="Methyltransferase type 11" evidence="2">
    <location>
        <begin position="91"/>
        <end position="142"/>
    </location>
</feature>
<dbReference type="CDD" id="cd02440">
    <property type="entry name" value="AdoMet_MTases"/>
    <property type="match status" value="1"/>
</dbReference>
<dbReference type="SUPFAM" id="SSF53335">
    <property type="entry name" value="S-adenosyl-L-methionine-dependent methyltransferases"/>
    <property type="match status" value="1"/>
</dbReference>
<dbReference type="InterPro" id="IPR029063">
    <property type="entry name" value="SAM-dependent_MTases_sf"/>
</dbReference>
<evidence type="ECO:0000313" key="4">
    <source>
        <dbReference type="Proteomes" id="UP000658258"/>
    </source>
</evidence>
<keyword evidence="3" id="KW-0489">Methyltransferase</keyword>
<dbReference type="Gene3D" id="3.40.50.150">
    <property type="entry name" value="Vaccinia Virus protein VP39"/>
    <property type="match status" value="1"/>
</dbReference>
<protein>
    <submittedName>
        <fullName evidence="3">SAM-dependent methyltransferase</fullName>
    </submittedName>
</protein>